<reference evidence="1 2" key="1">
    <citation type="journal article" date="2023" name="Insect Mol. Biol.">
        <title>Genome sequencing provides insights into the evolution of gene families encoding plant cell wall-degrading enzymes in longhorned beetles.</title>
        <authorList>
            <person name="Shin N.R."/>
            <person name="Okamura Y."/>
            <person name="Kirsch R."/>
            <person name="Pauchet Y."/>
        </authorList>
    </citation>
    <scope>NUCLEOTIDE SEQUENCE [LARGE SCALE GENOMIC DNA]</scope>
    <source>
        <strain evidence="1">EAD_L_NR</strain>
    </source>
</reference>
<accession>A0AAV8W5I6</accession>
<name>A0AAV8W5I6_9CUCU</name>
<dbReference type="EMBL" id="JANEYG010000010">
    <property type="protein sequence ID" value="KAJ8921381.1"/>
    <property type="molecule type" value="Genomic_DNA"/>
</dbReference>
<keyword evidence="2" id="KW-1185">Reference proteome</keyword>
<evidence type="ECO:0000313" key="2">
    <source>
        <dbReference type="Proteomes" id="UP001159042"/>
    </source>
</evidence>
<gene>
    <name evidence="1" type="ORF">NQ315_002997</name>
</gene>
<proteinExistence type="predicted"/>
<dbReference type="Proteomes" id="UP001159042">
    <property type="component" value="Unassembled WGS sequence"/>
</dbReference>
<dbReference type="AlphaFoldDB" id="A0AAV8W5I6"/>
<evidence type="ECO:0000313" key="1">
    <source>
        <dbReference type="EMBL" id="KAJ8921381.1"/>
    </source>
</evidence>
<sequence>MRWRYRKTREGLRQKTCRWDFVLVQFLKKKGPEHILGKYLKKGQNPKVFQGTTFSPTLVAATIYCSEQEFKSVSFNACGRHYMLVTQPSAAILPIQKRFDYWT</sequence>
<organism evidence="1 2">
    <name type="scientific">Exocentrus adspersus</name>
    <dbReference type="NCBI Taxonomy" id="1586481"/>
    <lineage>
        <taxon>Eukaryota</taxon>
        <taxon>Metazoa</taxon>
        <taxon>Ecdysozoa</taxon>
        <taxon>Arthropoda</taxon>
        <taxon>Hexapoda</taxon>
        <taxon>Insecta</taxon>
        <taxon>Pterygota</taxon>
        <taxon>Neoptera</taxon>
        <taxon>Endopterygota</taxon>
        <taxon>Coleoptera</taxon>
        <taxon>Polyphaga</taxon>
        <taxon>Cucujiformia</taxon>
        <taxon>Chrysomeloidea</taxon>
        <taxon>Cerambycidae</taxon>
        <taxon>Lamiinae</taxon>
        <taxon>Acanthocinini</taxon>
        <taxon>Exocentrus</taxon>
    </lineage>
</organism>
<protein>
    <submittedName>
        <fullName evidence="1">Uncharacterized protein</fullName>
    </submittedName>
</protein>
<comment type="caution">
    <text evidence="1">The sequence shown here is derived from an EMBL/GenBank/DDBJ whole genome shotgun (WGS) entry which is preliminary data.</text>
</comment>